<feature type="transmembrane region" description="Helical" evidence="1">
    <location>
        <begin position="104"/>
        <end position="123"/>
    </location>
</feature>
<evidence type="ECO:0000313" key="2">
    <source>
        <dbReference type="EMBL" id="CAI6339226.1"/>
    </source>
</evidence>
<organism evidence="2 3">
    <name type="scientific">Periconia digitata</name>
    <dbReference type="NCBI Taxonomy" id="1303443"/>
    <lineage>
        <taxon>Eukaryota</taxon>
        <taxon>Fungi</taxon>
        <taxon>Dikarya</taxon>
        <taxon>Ascomycota</taxon>
        <taxon>Pezizomycotina</taxon>
        <taxon>Dothideomycetes</taxon>
        <taxon>Pleosporomycetidae</taxon>
        <taxon>Pleosporales</taxon>
        <taxon>Massarineae</taxon>
        <taxon>Periconiaceae</taxon>
        <taxon>Periconia</taxon>
    </lineage>
</organism>
<keyword evidence="1" id="KW-1133">Transmembrane helix</keyword>
<gene>
    <name evidence="2" type="ORF">PDIGIT_LOCUS12377</name>
</gene>
<accession>A0A9W4UN44</accession>
<keyword evidence="3" id="KW-1185">Reference proteome</keyword>
<proteinExistence type="predicted"/>
<protein>
    <recommendedName>
        <fullName evidence="4">Transmembrane protein</fullName>
    </recommendedName>
</protein>
<evidence type="ECO:0008006" key="4">
    <source>
        <dbReference type="Google" id="ProtNLM"/>
    </source>
</evidence>
<feature type="transmembrane region" description="Helical" evidence="1">
    <location>
        <begin position="165"/>
        <end position="183"/>
    </location>
</feature>
<dbReference type="Proteomes" id="UP001152607">
    <property type="component" value="Unassembled WGS sequence"/>
</dbReference>
<feature type="transmembrane region" description="Helical" evidence="1">
    <location>
        <begin position="59"/>
        <end position="83"/>
    </location>
</feature>
<reference evidence="2" key="1">
    <citation type="submission" date="2023-01" db="EMBL/GenBank/DDBJ databases">
        <authorList>
            <person name="Van Ghelder C."/>
            <person name="Rancurel C."/>
        </authorList>
    </citation>
    <scope>NUCLEOTIDE SEQUENCE</scope>
    <source>
        <strain evidence="2">CNCM I-4278</strain>
    </source>
</reference>
<dbReference type="EMBL" id="CAOQHR010000009">
    <property type="protein sequence ID" value="CAI6339226.1"/>
    <property type="molecule type" value="Genomic_DNA"/>
</dbReference>
<evidence type="ECO:0000313" key="3">
    <source>
        <dbReference type="Proteomes" id="UP001152607"/>
    </source>
</evidence>
<dbReference type="AlphaFoldDB" id="A0A9W4UN44"/>
<name>A0A9W4UN44_9PLEO</name>
<keyword evidence="1" id="KW-0472">Membrane</keyword>
<sequence>MRLMIFSKTSSPSTMFSSRRAFVVSFAVVTLFTFLTPLSLVSHMLSLFALVIYRLLFLFTPLAIVILCFPLHLPFVHFVLLLTRSTFPYPPCFLSLFQRPPTSPLLFPLLVLVVLFPPFHAVLDVRSIPERQVLFELVRGRRSYRRVFPATSTSDERLSLRVESLFVFSLSLFLLFGFLGMLLDVRRLVGRVPSVKRGVARSSCSAHHISRIFVIEVCYA</sequence>
<feature type="transmembrane region" description="Helical" evidence="1">
    <location>
        <begin position="21"/>
        <end position="53"/>
    </location>
</feature>
<comment type="caution">
    <text evidence="2">The sequence shown here is derived from an EMBL/GenBank/DDBJ whole genome shotgun (WGS) entry which is preliminary data.</text>
</comment>
<keyword evidence="1" id="KW-0812">Transmembrane</keyword>
<evidence type="ECO:0000256" key="1">
    <source>
        <dbReference type="SAM" id="Phobius"/>
    </source>
</evidence>